<name>A0AAV9QG31_9PEZI</name>
<dbReference type="PANTHER" id="PTHR24096:SF194">
    <property type="entry name" value="AMP-DEPENDENT SYNTHETASE_LIGASE DOMAIN-CONTAINING PROTEIN"/>
    <property type="match status" value="1"/>
</dbReference>
<sequence>MPYSSPHQPLDIPKQNVLSYLFPPGKPLSDKPLWIDARDSSISLSQAQMLSWIKRFAMGLDKLGIEEQQAVMVFTPNTLFVPAVYLASAGSKRYFTGANPIYTVNEVAHQMKAIEAAVVLIHPSLLDTGIAAAKQANIPKDRLFIFSDTECPARGGVRGWHSMLAREAEAESWQWDPLDGEASLKTIAAINFSSGTTGLPKGVCITHRNLIANSAQSIFNKYEGTQYSADNPGPERWLAFLPLYHAYSQLWTINIACRLQVPVYVMAKFVYEEFLKCIQQYKITTLQSVPPVIVMLGKRPETSKYDISSLRQILCGAAPLKGELQNEVSKRFNVNIVQAWGMTETTCAGIMMPGTIQDKTGSIGYLLPNTEAMLIDDDGKEVTKDGEPGEIWLRGPQMLLGYWRNEQATRESKTHDGWFKTGDVGVCKEGKKWWIVDRKKELIKVNGLQVAPAELEAVLLGHPDVADAATVGITIHDEELPRAYVVLQEYAKGRITEDDIKKFVASKVARHKRLEGGVKFIDEVPKLASGKIVRKLMKEWAKRDAKEVEGQVKARL</sequence>
<dbReference type="SUPFAM" id="SSF56801">
    <property type="entry name" value="Acetyl-CoA synthetase-like"/>
    <property type="match status" value="1"/>
</dbReference>
<evidence type="ECO:0000313" key="4">
    <source>
        <dbReference type="Proteomes" id="UP001345827"/>
    </source>
</evidence>
<protein>
    <recommendedName>
        <fullName evidence="5">4-coumarate-CoA ligase</fullName>
    </recommendedName>
</protein>
<dbReference type="InterPro" id="IPR025110">
    <property type="entry name" value="AMP-bd_C"/>
</dbReference>
<proteinExistence type="predicted"/>
<dbReference type="InterPro" id="IPR042099">
    <property type="entry name" value="ANL_N_sf"/>
</dbReference>
<dbReference type="InterPro" id="IPR045851">
    <property type="entry name" value="AMP-bd_C_sf"/>
</dbReference>
<feature type="domain" description="AMP-dependent synthetase/ligase" evidence="1">
    <location>
        <begin position="31"/>
        <end position="403"/>
    </location>
</feature>
<accession>A0AAV9QG31</accession>
<dbReference type="AlphaFoldDB" id="A0AAV9QG31"/>
<reference evidence="3 4" key="1">
    <citation type="submission" date="2023-06" db="EMBL/GenBank/DDBJ databases">
        <title>Black Yeasts Isolated from many extreme environments.</title>
        <authorList>
            <person name="Coleine C."/>
            <person name="Stajich J.E."/>
            <person name="Selbmann L."/>
        </authorList>
    </citation>
    <scope>NUCLEOTIDE SEQUENCE [LARGE SCALE GENOMIC DNA]</scope>
    <source>
        <strain evidence="3 4">CCFEE 5887</strain>
    </source>
</reference>
<dbReference type="GO" id="GO:0016405">
    <property type="term" value="F:CoA-ligase activity"/>
    <property type="evidence" value="ECO:0007669"/>
    <property type="project" value="TreeGrafter"/>
</dbReference>
<dbReference type="Proteomes" id="UP001345827">
    <property type="component" value="Unassembled WGS sequence"/>
</dbReference>
<dbReference type="InterPro" id="IPR000873">
    <property type="entry name" value="AMP-dep_synth/lig_dom"/>
</dbReference>
<evidence type="ECO:0008006" key="5">
    <source>
        <dbReference type="Google" id="ProtNLM"/>
    </source>
</evidence>
<dbReference type="EMBL" id="JAXLQG010000005">
    <property type="protein sequence ID" value="KAK5539903.1"/>
    <property type="molecule type" value="Genomic_DNA"/>
</dbReference>
<evidence type="ECO:0000259" key="1">
    <source>
        <dbReference type="Pfam" id="PF00501"/>
    </source>
</evidence>
<feature type="domain" description="AMP-binding enzyme C-terminal" evidence="2">
    <location>
        <begin position="454"/>
        <end position="531"/>
    </location>
</feature>
<evidence type="ECO:0000259" key="2">
    <source>
        <dbReference type="Pfam" id="PF13193"/>
    </source>
</evidence>
<evidence type="ECO:0000313" key="3">
    <source>
        <dbReference type="EMBL" id="KAK5539903.1"/>
    </source>
</evidence>
<dbReference type="Pfam" id="PF13193">
    <property type="entry name" value="AMP-binding_C"/>
    <property type="match status" value="1"/>
</dbReference>
<dbReference type="PANTHER" id="PTHR24096">
    <property type="entry name" value="LONG-CHAIN-FATTY-ACID--COA LIGASE"/>
    <property type="match status" value="1"/>
</dbReference>
<dbReference type="CDD" id="cd05911">
    <property type="entry name" value="Firefly_Luc_like"/>
    <property type="match status" value="1"/>
</dbReference>
<keyword evidence="4" id="KW-1185">Reference proteome</keyword>
<dbReference type="Gene3D" id="3.40.50.12780">
    <property type="entry name" value="N-terminal domain of ligase-like"/>
    <property type="match status" value="1"/>
</dbReference>
<dbReference type="InterPro" id="IPR020845">
    <property type="entry name" value="AMP-binding_CS"/>
</dbReference>
<comment type="caution">
    <text evidence="3">The sequence shown here is derived from an EMBL/GenBank/DDBJ whole genome shotgun (WGS) entry which is preliminary data.</text>
</comment>
<dbReference type="Gene3D" id="3.30.300.30">
    <property type="match status" value="1"/>
</dbReference>
<organism evidence="3 4">
    <name type="scientific">Vermiconidia calcicola</name>
    <dbReference type="NCBI Taxonomy" id="1690605"/>
    <lineage>
        <taxon>Eukaryota</taxon>
        <taxon>Fungi</taxon>
        <taxon>Dikarya</taxon>
        <taxon>Ascomycota</taxon>
        <taxon>Pezizomycotina</taxon>
        <taxon>Dothideomycetes</taxon>
        <taxon>Dothideomycetidae</taxon>
        <taxon>Mycosphaerellales</taxon>
        <taxon>Extremaceae</taxon>
        <taxon>Vermiconidia</taxon>
    </lineage>
</organism>
<dbReference type="Pfam" id="PF00501">
    <property type="entry name" value="AMP-binding"/>
    <property type="match status" value="1"/>
</dbReference>
<gene>
    <name evidence="3" type="ORF">LTR25_003608</name>
</gene>
<dbReference type="PROSITE" id="PS00455">
    <property type="entry name" value="AMP_BINDING"/>
    <property type="match status" value="1"/>
</dbReference>